<evidence type="ECO:0000256" key="2">
    <source>
        <dbReference type="ARBA" id="ARBA00004962"/>
    </source>
</evidence>
<keyword evidence="4" id="KW-0663">Pyridoxal phosphate</keyword>
<evidence type="ECO:0000256" key="5">
    <source>
        <dbReference type="ARBA" id="ARBA00047931"/>
    </source>
</evidence>
<dbReference type="RefSeq" id="WP_204629949.1">
    <property type="nucleotide sequence ID" value="NZ_BSOC01000010.1"/>
</dbReference>
<reference evidence="7" key="1">
    <citation type="submission" date="2020-10" db="EMBL/GenBank/DDBJ databases">
        <title>Phylogeny of dyella-like bacteria.</title>
        <authorList>
            <person name="Fu J."/>
        </authorList>
    </citation>
    <scope>NUCLEOTIDE SEQUENCE</scope>
    <source>
        <strain evidence="7">DHON07</strain>
    </source>
</reference>
<protein>
    <recommendedName>
        <fullName evidence="3">cysteine synthase</fullName>
        <ecNumber evidence="3">2.5.1.47</ecNumber>
    </recommendedName>
</protein>
<evidence type="ECO:0000313" key="7">
    <source>
        <dbReference type="EMBL" id="MBM7128324.1"/>
    </source>
</evidence>
<dbReference type="CDD" id="cd01561">
    <property type="entry name" value="CBS_like"/>
    <property type="match status" value="1"/>
</dbReference>
<proteinExistence type="predicted"/>
<comment type="catalytic activity">
    <reaction evidence="5">
        <text>O-acetyl-L-serine + hydrogen sulfide = L-cysteine + acetate</text>
        <dbReference type="Rhea" id="RHEA:14829"/>
        <dbReference type="ChEBI" id="CHEBI:29919"/>
        <dbReference type="ChEBI" id="CHEBI:30089"/>
        <dbReference type="ChEBI" id="CHEBI:35235"/>
        <dbReference type="ChEBI" id="CHEBI:58340"/>
        <dbReference type="EC" id="2.5.1.47"/>
    </reaction>
</comment>
<dbReference type="InterPro" id="IPR036052">
    <property type="entry name" value="TrpB-like_PALP_sf"/>
</dbReference>
<dbReference type="PANTHER" id="PTHR10314">
    <property type="entry name" value="CYSTATHIONINE BETA-SYNTHASE"/>
    <property type="match status" value="1"/>
</dbReference>
<accession>A0ABS2KB55</accession>
<gene>
    <name evidence="7" type="ORF">ISS99_02215</name>
</gene>
<name>A0ABS2KB55_9GAMM</name>
<dbReference type="Gene3D" id="3.40.50.1100">
    <property type="match status" value="2"/>
</dbReference>
<dbReference type="PROSITE" id="PS00901">
    <property type="entry name" value="CYS_SYNTHASE"/>
    <property type="match status" value="1"/>
</dbReference>
<comment type="pathway">
    <text evidence="2">Amino-acid biosynthesis; L-cysteine biosynthesis; L-cysteine from L-serine: step 2/2.</text>
</comment>
<evidence type="ECO:0000259" key="6">
    <source>
        <dbReference type="Pfam" id="PF00291"/>
    </source>
</evidence>
<dbReference type="SUPFAM" id="SSF53686">
    <property type="entry name" value="Tryptophan synthase beta subunit-like PLP-dependent enzymes"/>
    <property type="match status" value="1"/>
</dbReference>
<comment type="caution">
    <text evidence="7">The sequence shown here is derived from an EMBL/GenBank/DDBJ whole genome shotgun (WGS) entry which is preliminary data.</text>
</comment>
<keyword evidence="8" id="KW-1185">Reference proteome</keyword>
<dbReference type="InterPro" id="IPR001926">
    <property type="entry name" value="TrpB-like_PALP"/>
</dbReference>
<evidence type="ECO:0000313" key="8">
    <source>
        <dbReference type="Proteomes" id="UP001430193"/>
    </source>
</evidence>
<feature type="domain" description="Tryptophan synthase beta chain-like PALP" evidence="6">
    <location>
        <begin position="8"/>
        <end position="306"/>
    </location>
</feature>
<dbReference type="EC" id="2.5.1.47" evidence="3"/>
<dbReference type="EMBL" id="JADIKF010000032">
    <property type="protein sequence ID" value="MBM7128324.1"/>
    <property type="molecule type" value="Genomic_DNA"/>
</dbReference>
<dbReference type="InterPro" id="IPR050214">
    <property type="entry name" value="Cys_Synth/Cystath_Beta-Synth"/>
</dbReference>
<sequence>MAISPDLSATVGNTPLLRLRRISALTGCEVLGKAEFLNPGGSIKDRTALGLICDAERKGLLRPGGTIVEGTAGNTGIGMALIGASRGYRTVIFMPETQSREKIDTLRMAGADVRLVPAVPFKDPRHYVHVARAYSDSLNEQTPGSAWFGNQFDNTANRDWHEATTAVEIWDQTLGQVDGFVCAAGTGGTLAGVGRALKERNPGAKIALSDPAGSALAHYINRGELLAEGSSISEGIGSSRITANFEGAPIDLAWSVPDQESVPLLHELLREEGWCVGGSSGVNLAGAIRLARELGPGHTIVTVLSDAGTRYQAKLFNPRFLREKGIPVPDWLDQAFPS</sequence>
<dbReference type="Pfam" id="PF00291">
    <property type="entry name" value="PALP"/>
    <property type="match status" value="1"/>
</dbReference>
<evidence type="ECO:0000256" key="3">
    <source>
        <dbReference type="ARBA" id="ARBA00012681"/>
    </source>
</evidence>
<organism evidence="7 8">
    <name type="scientific">Dyella mobilis</name>
    <dbReference type="NCBI Taxonomy" id="1849582"/>
    <lineage>
        <taxon>Bacteria</taxon>
        <taxon>Pseudomonadati</taxon>
        <taxon>Pseudomonadota</taxon>
        <taxon>Gammaproteobacteria</taxon>
        <taxon>Lysobacterales</taxon>
        <taxon>Rhodanobacteraceae</taxon>
        <taxon>Dyella</taxon>
    </lineage>
</organism>
<dbReference type="Proteomes" id="UP001430193">
    <property type="component" value="Unassembled WGS sequence"/>
</dbReference>
<comment type="cofactor">
    <cofactor evidence="1">
        <name>pyridoxal 5'-phosphate</name>
        <dbReference type="ChEBI" id="CHEBI:597326"/>
    </cofactor>
</comment>
<dbReference type="NCBIfam" id="NF007989">
    <property type="entry name" value="PRK10717.1"/>
    <property type="match status" value="1"/>
</dbReference>
<dbReference type="InterPro" id="IPR001216">
    <property type="entry name" value="P-phosphate_BS"/>
</dbReference>
<evidence type="ECO:0000256" key="1">
    <source>
        <dbReference type="ARBA" id="ARBA00001933"/>
    </source>
</evidence>
<evidence type="ECO:0000256" key="4">
    <source>
        <dbReference type="ARBA" id="ARBA00022898"/>
    </source>
</evidence>